<keyword evidence="2" id="KW-1185">Reference proteome</keyword>
<proteinExistence type="predicted"/>
<evidence type="ECO:0000313" key="2">
    <source>
        <dbReference type="Proteomes" id="UP001595604"/>
    </source>
</evidence>
<gene>
    <name evidence="1" type="ORF">ACFOD9_09295</name>
</gene>
<evidence type="ECO:0000313" key="1">
    <source>
        <dbReference type="EMBL" id="MFC3174447.1"/>
    </source>
</evidence>
<accession>A0ABV7IW60</accession>
<organism evidence="1 2">
    <name type="scientific">Novosphingobium bradum</name>
    <dbReference type="NCBI Taxonomy" id="1737444"/>
    <lineage>
        <taxon>Bacteria</taxon>
        <taxon>Pseudomonadati</taxon>
        <taxon>Pseudomonadota</taxon>
        <taxon>Alphaproteobacteria</taxon>
        <taxon>Sphingomonadales</taxon>
        <taxon>Sphingomonadaceae</taxon>
        <taxon>Novosphingobium</taxon>
    </lineage>
</organism>
<dbReference type="Proteomes" id="UP001595604">
    <property type="component" value="Unassembled WGS sequence"/>
</dbReference>
<reference evidence="2" key="1">
    <citation type="journal article" date="2019" name="Int. J. Syst. Evol. Microbiol.">
        <title>The Global Catalogue of Microorganisms (GCM) 10K type strain sequencing project: providing services to taxonomists for standard genome sequencing and annotation.</title>
        <authorList>
            <consortium name="The Broad Institute Genomics Platform"/>
            <consortium name="The Broad Institute Genome Sequencing Center for Infectious Disease"/>
            <person name="Wu L."/>
            <person name="Ma J."/>
        </authorList>
    </citation>
    <scope>NUCLEOTIDE SEQUENCE [LARGE SCALE GENOMIC DNA]</scope>
    <source>
        <strain evidence="2">KCTC 42984</strain>
    </source>
</reference>
<dbReference type="RefSeq" id="WP_379509802.1">
    <property type="nucleotide sequence ID" value="NZ_JBHRTQ010000007.1"/>
</dbReference>
<sequence length="141" mass="15580">MASPSPENSLHLWRSRAIDAFASAEASIDLLLRKANLPSKGDLLSARIERLRKAKPSAGWPEERKNKLNQILVELAALLPLRNDIVHAPMIVRTDRDQAIACFANPTLQCEFSRFTREVPAPRLQALAGKASYLAKALEAV</sequence>
<comment type="caution">
    <text evidence="1">The sequence shown here is derived from an EMBL/GenBank/DDBJ whole genome shotgun (WGS) entry which is preliminary data.</text>
</comment>
<dbReference type="EMBL" id="JBHRTQ010000007">
    <property type="protein sequence ID" value="MFC3174447.1"/>
    <property type="molecule type" value="Genomic_DNA"/>
</dbReference>
<protein>
    <submittedName>
        <fullName evidence="1">Uncharacterized protein</fullName>
    </submittedName>
</protein>
<name>A0ABV7IW60_9SPHN</name>